<reference evidence="1 2" key="1">
    <citation type="submission" date="2020-08" db="EMBL/GenBank/DDBJ databases">
        <title>Genomic Encyclopedia of Type Strains, Phase IV (KMG-IV): sequencing the most valuable type-strain genomes for metagenomic binning, comparative biology and taxonomic classification.</title>
        <authorList>
            <person name="Goeker M."/>
        </authorList>
    </citation>
    <scope>NUCLEOTIDE SEQUENCE [LARGE SCALE GENOMIC DNA]</scope>
    <source>
        <strain evidence="1 2">DSM 2461</strain>
    </source>
</reference>
<dbReference type="EMBL" id="JACHGJ010000002">
    <property type="protein sequence ID" value="MBB6479632.1"/>
    <property type="molecule type" value="Genomic_DNA"/>
</dbReference>
<dbReference type="InterPro" id="IPR012675">
    <property type="entry name" value="Beta-grasp_dom_sf"/>
</dbReference>
<dbReference type="Proteomes" id="UP000587760">
    <property type="component" value="Unassembled WGS sequence"/>
</dbReference>
<accession>A0A841RB33</accession>
<evidence type="ECO:0000313" key="1">
    <source>
        <dbReference type="EMBL" id="MBB6479632.1"/>
    </source>
</evidence>
<dbReference type="Gene3D" id="3.10.20.30">
    <property type="match status" value="1"/>
</dbReference>
<dbReference type="InterPro" id="IPR016155">
    <property type="entry name" value="Mopterin_synth/thiamin_S_b"/>
</dbReference>
<comment type="caution">
    <text evidence="1">The sequence shown here is derived from an EMBL/GenBank/DDBJ whole genome shotgun (WGS) entry which is preliminary data.</text>
</comment>
<proteinExistence type="predicted"/>
<gene>
    <name evidence="1" type="ORF">HNR50_001290</name>
</gene>
<protein>
    <submittedName>
        <fullName evidence="1">Sulfur carrier protein ThiS</fullName>
    </submittedName>
</protein>
<name>A0A841RB33_9SPIO</name>
<sequence>MKVKLIAPPFCDQSFLDDRGEAELPEQTRLSSLLRKMKIPPYFRPLLIIRVNYDKVPRNYALKEGDMVSIFWPISGG</sequence>
<evidence type="ECO:0000313" key="2">
    <source>
        <dbReference type="Proteomes" id="UP000587760"/>
    </source>
</evidence>
<keyword evidence="2" id="KW-1185">Reference proteome</keyword>
<dbReference type="AlphaFoldDB" id="A0A841RB33"/>
<organism evidence="1 2">
    <name type="scientific">Spirochaeta isovalerica</name>
    <dbReference type="NCBI Taxonomy" id="150"/>
    <lineage>
        <taxon>Bacteria</taxon>
        <taxon>Pseudomonadati</taxon>
        <taxon>Spirochaetota</taxon>
        <taxon>Spirochaetia</taxon>
        <taxon>Spirochaetales</taxon>
        <taxon>Spirochaetaceae</taxon>
        <taxon>Spirochaeta</taxon>
    </lineage>
</organism>
<dbReference type="InterPro" id="IPR003749">
    <property type="entry name" value="ThiS/MoaD-like"/>
</dbReference>
<dbReference type="SUPFAM" id="SSF54285">
    <property type="entry name" value="MoaD/ThiS"/>
    <property type="match status" value="1"/>
</dbReference>
<dbReference type="RefSeq" id="WP_184745043.1">
    <property type="nucleotide sequence ID" value="NZ_JACHGJ010000002.1"/>
</dbReference>
<dbReference type="Pfam" id="PF02597">
    <property type="entry name" value="ThiS"/>
    <property type="match status" value="1"/>
</dbReference>